<comment type="caution">
    <text evidence="1">The sequence shown here is derived from an EMBL/GenBank/DDBJ whole genome shotgun (WGS) entry which is preliminary data.</text>
</comment>
<accession>A0A4Y7WEE6</accession>
<dbReference type="EMBL" id="SNUX01000005">
    <property type="protein sequence ID" value="TES45645.1"/>
    <property type="molecule type" value="Genomic_DNA"/>
</dbReference>
<reference evidence="1 2" key="1">
    <citation type="submission" date="2019-03" db="EMBL/GenBank/DDBJ databases">
        <authorList>
            <person name="Liu G."/>
        </authorList>
    </citation>
    <scope>NUCLEOTIDE SEQUENCE [LARGE SCALE GENOMIC DNA]</scope>
    <source>
        <strain evidence="1 2">DSM 19099</strain>
    </source>
</reference>
<dbReference type="InterPro" id="IPR010022">
    <property type="entry name" value="XkdX"/>
</dbReference>
<dbReference type="NCBIfam" id="TIGR01669">
    <property type="entry name" value="phage_XkdX"/>
    <property type="match status" value="1"/>
</dbReference>
<dbReference type="Proteomes" id="UP000298210">
    <property type="component" value="Unassembled WGS sequence"/>
</dbReference>
<dbReference type="Pfam" id="PF09693">
    <property type="entry name" value="Phage_XkdX"/>
    <property type="match status" value="1"/>
</dbReference>
<dbReference type="RefSeq" id="WP_134260261.1">
    <property type="nucleotide sequence ID" value="NZ_LDIM01000012.1"/>
</dbReference>
<sequence length="59" mass="7094">MFESLKERYEKNWCRKDQLKRFVSLGAIDQEEYERITGEPLKDNIVKNQAREAEDMDQA</sequence>
<name>A0A4Y7WEE6_9BACI</name>
<proteinExistence type="predicted"/>
<dbReference type="AlphaFoldDB" id="A0A4Y7WEE6"/>
<gene>
    <name evidence="1" type="ORF">E2L03_19880</name>
</gene>
<organism evidence="1 2">
    <name type="scientific">Shouchella lehensis</name>
    <dbReference type="NCBI Taxonomy" id="300825"/>
    <lineage>
        <taxon>Bacteria</taxon>
        <taxon>Bacillati</taxon>
        <taxon>Bacillota</taxon>
        <taxon>Bacilli</taxon>
        <taxon>Bacillales</taxon>
        <taxon>Bacillaceae</taxon>
        <taxon>Shouchella</taxon>
    </lineage>
</organism>
<evidence type="ECO:0000313" key="1">
    <source>
        <dbReference type="EMBL" id="TES45645.1"/>
    </source>
</evidence>
<protein>
    <submittedName>
        <fullName evidence="1">XkdX family protein</fullName>
    </submittedName>
</protein>
<evidence type="ECO:0000313" key="2">
    <source>
        <dbReference type="Proteomes" id="UP000298210"/>
    </source>
</evidence>